<evidence type="ECO:0000256" key="1">
    <source>
        <dbReference type="SAM" id="MobiDB-lite"/>
    </source>
</evidence>
<evidence type="ECO:0000259" key="3">
    <source>
        <dbReference type="Pfam" id="PF20239"/>
    </source>
</evidence>
<keyword evidence="5" id="KW-1185">Reference proteome</keyword>
<dbReference type="InterPro" id="IPR013325">
    <property type="entry name" value="RNA_pol_sigma_r2"/>
</dbReference>
<dbReference type="EMBL" id="JBEDNQ010000002">
    <property type="protein sequence ID" value="MEQ3550239.1"/>
    <property type="molecule type" value="Genomic_DNA"/>
</dbReference>
<name>A0ABV1K7S9_9PSEU</name>
<dbReference type="Pfam" id="PF20239">
    <property type="entry name" value="DUF6596"/>
    <property type="match status" value="1"/>
</dbReference>
<evidence type="ECO:0000313" key="4">
    <source>
        <dbReference type="EMBL" id="MEQ3550239.1"/>
    </source>
</evidence>
<organism evidence="4 5">
    <name type="scientific">Pseudonocardia nematodicida</name>
    <dbReference type="NCBI Taxonomy" id="1206997"/>
    <lineage>
        <taxon>Bacteria</taxon>
        <taxon>Bacillati</taxon>
        <taxon>Actinomycetota</taxon>
        <taxon>Actinomycetes</taxon>
        <taxon>Pseudonocardiales</taxon>
        <taxon>Pseudonocardiaceae</taxon>
        <taxon>Pseudonocardia</taxon>
    </lineage>
</organism>
<feature type="domain" description="RNA polymerase sigma-70 region 2" evidence="2">
    <location>
        <begin position="17"/>
        <end position="75"/>
    </location>
</feature>
<dbReference type="PANTHER" id="PTHR47756:SF2">
    <property type="entry name" value="BLL6612 PROTEIN"/>
    <property type="match status" value="1"/>
</dbReference>
<dbReference type="InterPro" id="IPR046531">
    <property type="entry name" value="DUF6596"/>
</dbReference>
<dbReference type="PANTHER" id="PTHR47756">
    <property type="entry name" value="BLL6612 PROTEIN-RELATED"/>
    <property type="match status" value="1"/>
</dbReference>
<protein>
    <submittedName>
        <fullName evidence="4">DUF6596 domain-containing protein</fullName>
    </submittedName>
</protein>
<dbReference type="Gene3D" id="1.10.1740.10">
    <property type="match status" value="1"/>
</dbReference>
<dbReference type="InterPro" id="IPR007627">
    <property type="entry name" value="RNA_pol_sigma70_r2"/>
</dbReference>
<evidence type="ECO:0000313" key="5">
    <source>
        <dbReference type="Proteomes" id="UP001494902"/>
    </source>
</evidence>
<evidence type="ECO:0000259" key="2">
    <source>
        <dbReference type="Pfam" id="PF04542"/>
    </source>
</evidence>
<feature type="region of interest" description="Disordered" evidence="1">
    <location>
        <begin position="194"/>
        <end position="219"/>
    </location>
</feature>
<dbReference type="InterPro" id="IPR013324">
    <property type="entry name" value="RNA_pol_sigma_r3/r4-like"/>
</dbReference>
<reference evidence="4 5" key="1">
    <citation type="submission" date="2024-03" db="EMBL/GenBank/DDBJ databases">
        <title>Draft genome sequence of Pseudonocardia nematodicida JCM 31783.</title>
        <authorList>
            <person name="Butdee W."/>
            <person name="Duangmal K."/>
        </authorList>
    </citation>
    <scope>NUCLEOTIDE SEQUENCE [LARGE SCALE GENOMIC DNA]</scope>
    <source>
        <strain evidence="4 5">JCM 31783</strain>
    </source>
</reference>
<accession>A0ABV1K7S9</accession>
<sequence length="436" mass="46612">MVVVGEALGRVHRDSWPAVVGATARLTRDLDLAEDCAQEAVERALSAWRTGVPDNPAAWLTTTARRIALDRLRRDETLRRKLPLLVDRPDSGHDTGDEPEPADPLRLVFTCCHPALAPESQVALTLRLVCGVPVPAIASVLLAGEAGVAARITRAKRKIAAARIPFRVPSDDELPARLDVVLTVVHLVYTAGHADPGAGRADPGPALDAVPDRSAPGNPRLTERAIELARMLVRLLPGEPEARGLLGLLLLTEARGGARTDPDGELVLLTDQDRSAWDDRLTREGLVHATAALDSAASPGRFALQSAVAGLHGVAPSWERTDWPRVVTVYDALMRTWPSPVVALNRAVARSRVPGTDPAGPLREIDSLVADPGLARYPYLPAARAELLARLGRTADAAAAYADALALSSNPVERRFLTRRVSACAPPPRSPRPATR</sequence>
<proteinExistence type="predicted"/>
<dbReference type="Pfam" id="PF04542">
    <property type="entry name" value="Sigma70_r2"/>
    <property type="match status" value="1"/>
</dbReference>
<dbReference type="SUPFAM" id="SSF88659">
    <property type="entry name" value="Sigma3 and sigma4 domains of RNA polymerase sigma factors"/>
    <property type="match status" value="1"/>
</dbReference>
<comment type="caution">
    <text evidence="4">The sequence shown here is derived from an EMBL/GenBank/DDBJ whole genome shotgun (WGS) entry which is preliminary data.</text>
</comment>
<dbReference type="Proteomes" id="UP001494902">
    <property type="component" value="Unassembled WGS sequence"/>
</dbReference>
<feature type="domain" description="DUF6596" evidence="3">
    <location>
        <begin position="177"/>
        <end position="292"/>
    </location>
</feature>
<dbReference type="RefSeq" id="WP_349297318.1">
    <property type="nucleotide sequence ID" value="NZ_JBEDNQ010000002.1"/>
</dbReference>
<gene>
    <name evidence="4" type="ORF">WIS52_07135</name>
</gene>
<dbReference type="SUPFAM" id="SSF88946">
    <property type="entry name" value="Sigma2 domain of RNA polymerase sigma factors"/>
    <property type="match status" value="1"/>
</dbReference>